<dbReference type="PATRIC" id="fig|883114.3.peg.894"/>
<dbReference type="Gene3D" id="1.10.10.10">
    <property type="entry name" value="Winged helix-like DNA-binding domain superfamily/Winged helix DNA-binding domain"/>
    <property type="match status" value="1"/>
</dbReference>
<name>H3NNJ3_9FIRM</name>
<dbReference type="InterPro" id="IPR014464">
    <property type="entry name" value="CvfB_fam"/>
</dbReference>
<dbReference type="AlphaFoldDB" id="H3NNJ3"/>
<feature type="domain" description="S1 motif" evidence="2">
    <location>
        <begin position="148"/>
        <end position="209"/>
    </location>
</feature>
<dbReference type="EMBL" id="AGEI01000021">
    <property type="protein sequence ID" value="EHR33968.1"/>
    <property type="molecule type" value="Genomic_DNA"/>
</dbReference>
<dbReference type="Proteomes" id="UP000004191">
    <property type="component" value="Unassembled WGS sequence"/>
</dbReference>
<dbReference type="InterPro" id="IPR012340">
    <property type="entry name" value="NA-bd_OB-fold"/>
</dbReference>
<dbReference type="InterPro" id="IPR040764">
    <property type="entry name" value="CvfB_WH"/>
</dbReference>
<dbReference type="HOGENOM" id="CLU_064885_0_1_9"/>
<dbReference type="InterPro" id="IPR039566">
    <property type="entry name" value="CvfB_S1_st"/>
</dbReference>
<protein>
    <recommendedName>
        <fullName evidence="2">S1 motif domain-containing protein</fullName>
    </recommendedName>
</protein>
<dbReference type="InterPro" id="IPR036388">
    <property type="entry name" value="WH-like_DNA-bd_sf"/>
</dbReference>
<sequence length="280" mass="32300">MYQLGKTQKLKIKRFTSVGAFLGQELENKDEEDILLPRKYLRKDKNVGDEIEVFVYKDNSNRPIATTKKSKIELGELALLQVKENTKIGAFLDWGLDKDLLLPFEEQMGTIRKHSYHLVALYIDKSNRLTATMKVDNYFDKDVDLEENDWVDGIIYSYESEIGAFILVENKYNAMLPASEIHGVPKVGDKVHLRVKNIKSDGKIDLTTNNRSHIELNKDSDLIYKILKDNGGFLRVNDKSDPKVIKKVFNMSKSQFKRAIGRLYKQRKILIKKEGITLTK</sequence>
<evidence type="ECO:0000259" key="2">
    <source>
        <dbReference type="PROSITE" id="PS50126"/>
    </source>
</evidence>
<organism evidence="3 4">
    <name type="scientific">Helcococcus kunzii ATCC 51366</name>
    <dbReference type="NCBI Taxonomy" id="883114"/>
    <lineage>
        <taxon>Bacteria</taxon>
        <taxon>Bacillati</taxon>
        <taxon>Bacillota</taxon>
        <taxon>Tissierellia</taxon>
        <taxon>Tissierellales</taxon>
        <taxon>Peptoniphilaceae</taxon>
        <taxon>Helcococcus</taxon>
    </lineage>
</organism>
<gene>
    <name evidence="3" type="ORF">HMPREF9709_00904</name>
</gene>
<reference evidence="3 4" key="1">
    <citation type="submission" date="2012-01" db="EMBL/GenBank/DDBJ databases">
        <title>The Genome Sequence of Helcococcus kunzii ATCC 51366.</title>
        <authorList>
            <consortium name="The Broad Institute Genome Sequencing Platform"/>
            <person name="Earl A."/>
            <person name="Ward D."/>
            <person name="Feldgarden M."/>
            <person name="Gevers D."/>
            <person name="Huys G."/>
            <person name="Young S.K."/>
            <person name="Zeng Q."/>
            <person name="Gargeya S."/>
            <person name="Fitzgerald M."/>
            <person name="Haas B."/>
            <person name="Abouelleil A."/>
            <person name="Alvarado L."/>
            <person name="Arachchi H.M."/>
            <person name="Berlin A."/>
            <person name="Chapman S.B."/>
            <person name="Gearin G."/>
            <person name="Goldberg J."/>
            <person name="Griggs A."/>
            <person name="Gujja S."/>
            <person name="Hansen M."/>
            <person name="Heiman D."/>
            <person name="Howarth C."/>
            <person name="Larimer J."/>
            <person name="Lui A."/>
            <person name="MacDonald P.J.P."/>
            <person name="McCowen C."/>
            <person name="Montmayeur A."/>
            <person name="Murphy C."/>
            <person name="Neiman D."/>
            <person name="Pearson M."/>
            <person name="Priest M."/>
            <person name="Roberts A."/>
            <person name="Saif S."/>
            <person name="Shea T."/>
            <person name="Sisk P."/>
            <person name="Stolte C."/>
            <person name="Sykes S."/>
            <person name="Wortman J."/>
            <person name="Nusbaum C."/>
            <person name="Birren B."/>
        </authorList>
    </citation>
    <scope>NUCLEOTIDE SEQUENCE [LARGE SCALE GENOMIC DNA]</scope>
    <source>
        <strain evidence="3 4">ATCC 51366</strain>
    </source>
</reference>
<comment type="caution">
    <text evidence="3">The sequence shown here is derived from an EMBL/GenBank/DDBJ whole genome shotgun (WGS) entry which is preliminary data.</text>
</comment>
<evidence type="ECO:0000313" key="3">
    <source>
        <dbReference type="EMBL" id="EHR33968.1"/>
    </source>
</evidence>
<keyword evidence="4" id="KW-1185">Reference proteome</keyword>
<dbReference type="Pfam" id="PF00575">
    <property type="entry name" value="S1"/>
    <property type="match status" value="1"/>
</dbReference>
<evidence type="ECO:0000256" key="1">
    <source>
        <dbReference type="PIRNR" id="PIRNR012524"/>
    </source>
</evidence>
<dbReference type="Gene3D" id="2.40.50.140">
    <property type="entry name" value="Nucleic acid-binding proteins"/>
    <property type="match status" value="2"/>
</dbReference>
<dbReference type="SUPFAM" id="SSF50249">
    <property type="entry name" value="Nucleic acid-binding proteins"/>
    <property type="match status" value="1"/>
</dbReference>
<dbReference type="STRING" id="883114.HMPREF9709_00904"/>
<comment type="similarity">
    <text evidence="1">Belongs to the CvfB family.</text>
</comment>
<proteinExistence type="inferred from homology"/>
<dbReference type="PANTHER" id="PTHR37296:SF1">
    <property type="entry name" value="CONSERVED VIRULENCE FACTOR B"/>
    <property type="match status" value="1"/>
</dbReference>
<dbReference type="Pfam" id="PF13509">
    <property type="entry name" value="S1_2"/>
    <property type="match status" value="2"/>
</dbReference>
<dbReference type="RefSeq" id="WP_005398332.1">
    <property type="nucleotide sequence ID" value="NZ_JH601088.1"/>
</dbReference>
<dbReference type="Pfam" id="PF17783">
    <property type="entry name" value="WHD_CvfB"/>
    <property type="match status" value="1"/>
</dbReference>
<dbReference type="PIRSF" id="PIRSF012524">
    <property type="entry name" value="YitL_S1"/>
    <property type="match status" value="1"/>
</dbReference>
<evidence type="ECO:0000313" key="4">
    <source>
        <dbReference type="Proteomes" id="UP000004191"/>
    </source>
</evidence>
<dbReference type="eggNOG" id="COG2996">
    <property type="taxonomic scope" value="Bacteria"/>
</dbReference>
<dbReference type="GO" id="GO:0003676">
    <property type="term" value="F:nucleic acid binding"/>
    <property type="evidence" value="ECO:0007669"/>
    <property type="project" value="InterPro"/>
</dbReference>
<dbReference type="GeneID" id="96998898"/>
<dbReference type="SMART" id="SM00316">
    <property type="entry name" value="S1"/>
    <property type="match status" value="2"/>
</dbReference>
<accession>H3NNJ3</accession>
<dbReference type="OrthoDB" id="9801597at2"/>
<dbReference type="InterPro" id="IPR003029">
    <property type="entry name" value="S1_domain"/>
</dbReference>
<dbReference type="PROSITE" id="PS50126">
    <property type="entry name" value="S1"/>
    <property type="match status" value="1"/>
</dbReference>
<dbReference type="PANTHER" id="PTHR37296">
    <property type="entry name" value="CONSERVED VIRULENCE FACTOR B"/>
    <property type="match status" value="1"/>
</dbReference>